<dbReference type="InterPro" id="IPR015943">
    <property type="entry name" value="WD40/YVTN_repeat-like_dom_sf"/>
</dbReference>
<evidence type="ECO:0000313" key="2">
    <source>
        <dbReference type="EMBL" id="KAK9890632.1"/>
    </source>
</evidence>
<dbReference type="InterPro" id="IPR001680">
    <property type="entry name" value="WD40_rpt"/>
</dbReference>
<keyword evidence="1" id="KW-0853">WD repeat</keyword>
<accession>A0AAW1VCW7</accession>
<dbReference type="EMBL" id="JARQZJ010000126">
    <property type="protein sequence ID" value="KAK9890632.1"/>
    <property type="molecule type" value="Genomic_DNA"/>
</dbReference>
<dbReference type="Pfam" id="PF00400">
    <property type="entry name" value="WD40"/>
    <property type="match status" value="2"/>
</dbReference>
<protein>
    <submittedName>
        <fullName evidence="2">Uncharacterized protein</fullName>
    </submittedName>
</protein>
<reference evidence="2 3" key="1">
    <citation type="submission" date="2023-03" db="EMBL/GenBank/DDBJ databases">
        <title>Genome insight into feeding habits of ladybird beetles.</title>
        <authorList>
            <person name="Li H.-S."/>
            <person name="Huang Y.-H."/>
            <person name="Pang H."/>
        </authorList>
    </citation>
    <scope>NUCLEOTIDE SEQUENCE [LARGE SCALE GENOMIC DNA]</scope>
    <source>
        <strain evidence="2">SYSU_2023b</strain>
        <tissue evidence="2">Whole body</tissue>
    </source>
</reference>
<gene>
    <name evidence="2" type="ORF">WA026_011992</name>
</gene>
<dbReference type="InterPro" id="IPR036322">
    <property type="entry name" value="WD40_repeat_dom_sf"/>
</dbReference>
<dbReference type="PROSITE" id="PS50294">
    <property type="entry name" value="WD_REPEATS_REGION"/>
    <property type="match status" value="1"/>
</dbReference>
<dbReference type="Gene3D" id="2.130.10.10">
    <property type="entry name" value="YVTN repeat-like/Quinoprotein amine dehydrogenase"/>
    <property type="match status" value="2"/>
</dbReference>
<dbReference type="Proteomes" id="UP001431783">
    <property type="component" value="Unassembled WGS sequence"/>
</dbReference>
<dbReference type="PANTHER" id="PTHR47822">
    <property type="entry name" value="CARBOHYDRATE BINDING DOMAIN CONTAINING PROTEIN"/>
    <property type="match status" value="1"/>
</dbReference>
<feature type="repeat" description="WD" evidence="1">
    <location>
        <begin position="168"/>
        <end position="209"/>
    </location>
</feature>
<dbReference type="AlphaFoldDB" id="A0AAW1VCW7"/>
<dbReference type="SUPFAM" id="SSF50978">
    <property type="entry name" value="WD40 repeat-like"/>
    <property type="match status" value="1"/>
</dbReference>
<dbReference type="PROSITE" id="PS50082">
    <property type="entry name" value="WD_REPEATS_2"/>
    <property type="match status" value="2"/>
</dbReference>
<proteinExistence type="predicted"/>
<evidence type="ECO:0000313" key="3">
    <source>
        <dbReference type="Proteomes" id="UP001431783"/>
    </source>
</evidence>
<feature type="repeat" description="WD" evidence="1">
    <location>
        <begin position="223"/>
        <end position="265"/>
    </location>
</feature>
<comment type="caution">
    <text evidence="2">The sequence shown here is derived from an EMBL/GenBank/DDBJ whole genome shotgun (WGS) entry which is preliminary data.</text>
</comment>
<name>A0AAW1VCW7_9CUCU</name>
<evidence type="ECO:0000256" key="1">
    <source>
        <dbReference type="PROSITE-ProRule" id="PRU00221"/>
    </source>
</evidence>
<sequence length="396" mass="44776">MVLPYYKDVKPPFQYSHYQDDTDKHIKYRSIVSSSSVNIKKFDDINAKTEWTHIGGNISRLPPLPKKYSLVNKVHIKNSEGIHSVAISPKKRQAAFGLSNGEIQLRKINTITHDEATVYLREADQPEDTYSAVTCLRFVPSMDHILFSCDLTGRIEIFDTDKMCKHLMVKENNEINSIDVNYTGTKVISGGKDATLRIYDGETGKMLNATVPIMKRGLYANPKKYHQLRIYCVKFHQDNYDVFYSGGIDGYVKVWDLRDNLKVVRTINGPYIHGDAIDQWGKVLLTGSWRASRGMDLWDAGSGRHMETLIPTNRSFPLVSEFYECVKFFFGEKTGTVVLAGGSGTERLEVFDLAEKRIDFSLKVNNTVKSIDSTCCTIVCGGLDGVARVVKFHKTE</sequence>
<dbReference type="SMART" id="SM00320">
    <property type="entry name" value="WD40"/>
    <property type="match status" value="4"/>
</dbReference>
<keyword evidence="3" id="KW-1185">Reference proteome</keyword>
<dbReference type="PANTHER" id="PTHR47822:SF2">
    <property type="entry name" value="F-BOX AND WD-40 DOMAIN PROTEIN 7"/>
    <property type="match status" value="1"/>
</dbReference>
<organism evidence="2 3">
    <name type="scientific">Henosepilachna vigintioctopunctata</name>
    <dbReference type="NCBI Taxonomy" id="420089"/>
    <lineage>
        <taxon>Eukaryota</taxon>
        <taxon>Metazoa</taxon>
        <taxon>Ecdysozoa</taxon>
        <taxon>Arthropoda</taxon>
        <taxon>Hexapoda</taxon>
        <taxon>Insecta</taxon>
        <taxon>Pterygota</taxon>
        <taxon>Neoptera</taxon>
        <taxon>Endopterygota</taxon>
        <taxon>Coleoptera</taxon>
        <taxon>Polyphaga</taxon>
        <taxon>Cucujiformia</taxon>
        <taxon>Coccinelloidea</taxon>
        <taxon>Coccinellidae</taxon>
        <taxon>Epilachninae</taxon>
        <taxon>Epilachnini</taxon>
        <taxon>Henosepilachna</taxon>
    </lineage>
</organism>